<evidence type="ECO:0000313" key="1">
    <source>
        <dbReference type="EMBL" id="PUV22387.1"/>
    </source>
</evidence>
<dbReference type="OrthoDB" id="978725at2"/>
<name>A0A363NNT1_9SPHI</name>
<proteinExistence type="predicted"/>
<gene>
    <name evidence="1" type="ORF">DCO56_22810</name>
</gene>
<protein>
    <submittedName>
        <fullName evidence="1">Uncharacterized protein</fullName>
    </submittedName>
</protein>
<dbReference type="AlphaFoldDB" id="A0A363NNT1"/>
<accession>A0A363NNT1</accession>
<sequence length="217" mass="25818">MNNLITNPLIGKFRAEFSMHYASAIYLLILNRISFGYTREELAFLMGQNEDYIKDMEEFKIPIGALEVMVHLQWVFVRGKLQIDAFDNRTDYLFELSIWEEEGIRYYQMEYFINEVESIVFFRLMEVINKDKFRDAETIKIERLATNLLLMSLLEEGYFKRYCTALQLWRCAEKNIGDGIRVNILKQELELMLGKKGVAPLRKSKSRSFGYRYIQHK</sequence>
<keyword evidence="2" id="KW-1185">Reference proteome</keyword>
<reference evidence="1 2" key="1">
    <citation type="submission" date="2018-04" db="EMBL/GenBank/DDBJ databases">
        <title>Sphingobacterium sp. M46 Genome.</title>
        <authorList>
            <person name="Cheng J."/>
            <person name="Li Y."/>
        </authorList>
    </citation>
    <scope>NUCLEOTIDE SEQUENCE [LARGE SCALE GENOMIC DNA]</scope>
    <source>
        <strain evidence="1 2">M46</strain>
    </source>
</reference>
<dbReference type="Proteomes" id="UP000250831">
    <property type="component" value="Unassembled WGS sequence"/>
</dbReference>
<dbReference type="EMBL" id="QCXX01000007">
    <property type="protein sequence ID" value="PUV22387.1"/>
    <property type="molecule type" value="Genomic_DNA"/>
</dbReference>
<dbReference type="RefSeq" id="WP_108636034.1">
    <property type="nucleotide sequence ID" value="NZ_QCXX01000007.1"/>
</dbReference>
<comment type="caution">
    <text evidence="1">The sequence shown here is derived from an EMBL/GenBank/DDBJ whole genome shotgun (WGS) entry which is preliminary data.</text>
</comment>
<evidence type="ECO:0000313" key="2">
    <source>
        <dbReference type="Proteomes" id="UP000250831"/>
    </source>
</evidence>
<organism evidence="1 2">
    <name type="scientific">Sphingobacterium athyrii</name>
    <dbReference type="NCBI Taxonomy" id="2152717"/>
    <lineage>
        <taxon>Bacteria</taxon>
        <taxon>Pseudomonadati</taxon>
        <taxon>Bacteroidota</taxon>
        <taxon>Sphingobacteriia</taxon>
        <taxon>Sphingobacteriales</taxon>
        <taxon>Sphingobacteriaceae</taxon>
        <taxon>Sphingobacterium</taxon>
    </lineage>
</organism>